<proteinExistence type="predicted"/>
<name>A0AAE0H309_9CHLO</name>
<protein>
    <submittedName>
        <fullName evidence="1">Uncharacterized protein</fullName>
    </submittedName>
</protein>
<keyword evidence="2" id="KW-1185">Reference proteome</keyword>
<dbReference type="Proteomes" id="UP001190700">
    <property type="component" value="Unassembled WGS sequence"/>
</dbReference>
<reference evidence="1 2" key="1">
    <citation type="journal article" date="2015" name="Genome Biol. Evol.">
        <title>Comparative Genomics of a Bacterivorous Green Alga Reveals Evolutionary Causalities and Consequences of Phago-Mixotrophic Mode of Nutrition.</title>
        <authorList>
            <person name="Burns J.A."/>
            <person name="Paasch A."/>
            <person name="Narechania A."/>
            <person name="Kim E."/>
        </authorList>
    </citation>
    <scope>NUCLEOTIDE SEQUENCE [LARGE SCALE GENOMIC DNA]</scope>
    <source>
        <strain evidence="1 2">PLY_AMNH</strain>
    </source>
</reference>
<evidence type="ECO:0000313" key="2">
    <source>
        <dbReference type="Proteomes" id="UP001190700"/>
    </source>
</evidence>
<dbReference type="EMBL" id="LGRX02000279">
    <property type="protein sequence ID" value="KAK3288997.1"/>
    <property type="molecule type" value="Genomic_DNA"/>
</dbReference>
<organism evidence="1 2">
    <name type="scientific">Cymbomonas tetramitiformis</name>
    <dbReference type="NCBI Taxonomy" id="36881"/>
    <lineage>
        <taxon>Eukaryota</taxon>
        <taxon>Viridiplantae</taxon>
        <taxon>Chlorophyta</taxon>
        <taxon>Pyramimonadophyceae</taxon>
        <taxon>Pyramimonadales</taxon>
        <taxon>Pyramimonadaceae</taxon>
        <taxon>Cymbomonas</taxon>
    </lineage>
</organism>
<gene>
    <name evidence="1" type="ORF">CYMTET_3544</name>
</gene>
<comment type="caution">
    <text evidence="1">The sequence shown here is derived from an EMBL/GenBank/DDBJ whole genome shotgun (WGS) entry which is preliminary data.</text>
</comment>
<accession>A0AAE0H309</accession>
<feature type="non-terminal residue" evidence="1">
    <location>
        <position position="1"/>
    </location>
</feature>
<sequence>SSTSLSSFTFFASAASSFTSVATSSTTTKSSSTSVRNADYKRIYKHSIIRVDRETGECAPMSVSRSQNFSVARVLYTTEDKLYFTAVSDIENGQGSTALVALNMTSGTEKVVTEASGMLTNETLAVGTTITTNTSVTSDSVIFLGMDGHNVTIYDVDSDAVIETTDYVADRYVDAISASIHQAQVTSAVFLAYQEPSMFEVVEFVYNSTTNTHRHRLLFNIPSDPRNVSTLTPNRIGNYDYDGDGDLDILVSHVNLTGVTHLLQVQEFEFRDQSNTHFDVYKNNQGQVDQETYKHVKSASLVDMHLPTEHVETGIKLINMNAGQLSTVVRVTFPPLPPAPPLPQQMSICMDRPAHMIHGETLVGLTEMYGGLCYEVPAMECNDRAPCHMNIAKARCEFSLEHFLRHNWVNFLESEFQIAKNPPGVRSSFFVSVVNKSADYRLYGSKTNLDIMNVAPVTNQSWYQEPILYDSTSLECGDNIVNETSSVIAANYDREVTSFTLNFTKSMDVTNVGIATSRVYESVHLEAQIENVWTEVARHKSSELYFTFAWPEFTVVRTNALRLIVGSGYWYSTSTRSYRDVDDTPNVNFTKIHGCSVAPNGTKYVTVPAYVRESEEQLASSLSVDNYDETKDCDVYGMSDDVHYDQDLGIGRRYLLANGDQVVTYGTQNAVDGTRVCAGALFDDNVPAQLLPYDVSVSSSYHRAGVAYRFMSVSRNISSVVVMLYASQYDLGSPSLRSLRVRYIKKGLHGSFTDVRQQSDRLLEGGAERRAINVTIRFEPVLTRALLITYEPDGDQTSNRVFLHGVRIFEMRTPSAPVDARSDYAFYANPRTSNFLLTGSKQARHHAGDLQPISSSSSSLGAFGNTTLDDNYVIAQSEASNDLARMMQEPRFTLMFWTMMNTRYSYGHWFRDSVHLRTEDQDFIGMELVKLYHRYAFYVRYGRGNSNPTTTSMDEHIQYLSDDLDHKLDGKQNAAQFVALVLDDMGYALYVGGLDPESTKLELIMKGEPPYETYSIRDPYKRGAIGDALHAADPISSNWYYSSRSTYKYQSPATEYDHLRTGHNVTERYSSDWPRNFNILVSDVNKYISRAVNDRTFTFSFWMMMDGRGGASEYNIIRLTDFADDRRDSDLSRCVEMYLYGDGSTGDRRIRAEVAFYMHRRDSHDYEYQYYRIWNSMWFYRMDKLQGDQKRAQMVTFVMHPNATLDIYIGNMDPDKPNVTAIVKGKFGTYRTNLTESQVGYSPDWSDWYSSETYGNNFYNLSNDGRIVFNKRRNNVKGLMAFSNVLLLNKSLSQSEVTRLFETGLVMDEHAENLVAWYPMMDNWWEDISSHRSHFTEYLFTQESFSSNSYSLSDRRVLAEHATAILAGNRSSYFLRARATPYQFLTRYNVGSGYRSLRQKNMETVPDHEQRWMIAEYSVDRFIPVSANDVNLRESTTDPACVSIENTEFDNEVKYMMTYASGVQSPLANGDRLFTKLPRNNGRCPKSLLDDRSYKIDEGYESAQVDAHTDLIYAFGSSAQLLSAVKLTLSVKNSQIQYPKLAMPSVDVYAYNFTSSYEAYTFWGVVVLNASTSGVVEFDGFELVDNRGTSVDINEYYINRNATADSPDPSSYGFYRNLNEAIFEDPTTYLDTWRHTNLPLLYIELKSAVALRSFKIISSTTRMPLRGFIVASVDSRQWTPVGNWNLSSATQDVTVDITSMETFRVGPLKVRYSSRDFPPDADSTATFVENITHLDFYQAGRGHALIVAFDPLLADAVYVSIREEEDSYALNIMELRLYASEPAQIAPSPPPPFPYSPRPPPAMPFLPPVPPTLFTLPRVGVESLSTSNWYVFGRGDVDASTNTYQYDYKAHTEYTDFPDDWERHNGIMSELDEELASAFNGKNRAGSTGLTFVYFTTLAEGVNYESNNRWGMIENGGCGLTNGHDEVFNLGHIWTHNGWAHTHQGPYTYFMTGFSRSTNGDNVFNTMWGAHTTNHYEDNQFDSYQETAQMVAITMDDEHVTLYLGYDDTFEEVPHAKVAWHTNWKTKWANWDKAAFQCGFSYNQVKGGAYNYNNLILFNRSLSKFELKRLYDDGQFSGTSDPLLRSVLAWYPMHTGNWWQDVSGNERHLYEYRSPTYGTSNSGDRSFTDLTNMRERYLRIGPGEKSTYYYRASDPEDFRLAAYVPQDKNPQQIRMGYLVGSRISNVLIVRNQGWLNLPEWYTGASILVTHNDARNRAQDPLVCDTFKMDSWILQTYDRSYLLSNNEILAVSPYEVYDAISIDGYYPLYRRGSFSAVYEIPLNCSLMTGVWDCDSPDDVEHVEFAFFTNDTVRYYGNHTTYISESGCPTDLFDASMDTGWFIYGGLYNLIYLFDKPQIVESVSLALREGTVDHLRIDCINNSHNDTVVLLKDVVLYSELHWVNLTADYQSICESVRLRIIAPGGLTEVTLEYIPTEPLYSPPPPSPPPMFPPTPPRGMNVEGYFPVYAIEAEARLASPLADAFLIKLTSGYYYVPSGLTSGVSVWYGDYVGIGEDSLAYFDNTTNSSVSHKTWTYGQSDCPKALQATREECLGSTLHLALGAELGGKMTSLSYPAGCVYIIRSHNLAEVYHNDVRFSEVSCGRFAHVMCVCSEDSATHNKRFTASPVLDPRFDDLRYRLDFLDTSNPLRATDGNGKLAPLNTFNMTYGAPVIDLEVVPHGRLAGGSLRLNASNTGLRLSSSDVVLGVAGKSYESFTLSYWSRLQQEEDRSTMQIMRTIPYNRFSDERIILSPVTHAKELRAVEATADLLARQSPSRSPTYNGPQMIDGNINTFAYAAQHVTIMFNRSTFVEEVILVQQTSPTDTNRLYAVPENISWYALRQGGTGAYSQDPRDWELLTTTSIGHGGDGGEATTGYVWSHQRMSHPVSCTAIRAHFDNPVLTGTWPRYHVREVVAYGQIVTSADATLGPPYRSHQAAVFADRVRSEISPHERSHVDFARNNSLEAPLAMYWRLRILHVQDPTATHYHTSAGPYIEDETGRIVSRAANQMQFEYVMHTTHSGNTVSESKSYTYGNPPSFHATYWQFDMRDFWTFKYYIPQRPYRIRFKCGNHESSATKCPTLVSIEYSYNSSTDFEHLRNVSLRRYTRDEHERGAWRTVSIAEEDSGVTDLINEEHVRDTWVHTTAAFDSDAGVTRIAKFFSGNTHGGALHDAVSRATLPLDVPGEKNFEFGVGLMGNDTLWVSDVRTHAAALTWTDIEALHRSFRASSEDPYSVSLLSKDPVYPKSFGARIGSHIISSSSSLPYAFDSDTLFLQEPIGGDVVDRLRFAHRYVPAIKDNRSHALSFTTRRPTLVYLGVPSSLHADRRMNDSLYNQLTSWGGWSMSSGSDDCRTRIIPVGSKTTGYSCNHACNTNAYIAVSDGLTDFTTSQYQYLHGYVQDRPVLDLYLAEPVFVTSLVQIHRAESDHHYLHMGYMFLRPEGDPSVESDWDYLLRNEKGIHLILEHTLSPPVRMKGLRVLYMGEDPSVAGMKDSPEYVAANTVNPAIYLAEIYIYGCESLPAQDDIVPAIEYTKKLRIDTTGTLAAQARARPHGGYDPQESMTWYSGVADAGTHTLRCGDDDTLRDAGSHPAPHCAQTVIAFSPRDDTDAPRVLTPYKGALVGAGALRNSTPHTGTRPLGGDPTWMDPSELTIGSVNLWVYYDPVNFYGDNYYWRTGDSFIDEESPGPSQPRLAEMMRLKNLYNPYDHPGAILDGIVTPAFDGLIMKPDYRKPHINERDAHGDRIRMDAISDSTGDNRIGTGGYFRFDTNANKDFTVILDFDGEIGGHTTHTGRRFGFTSVEIYNKHHPGQSSSGNRDFVGRVEIHCAENLILTESRNPSTHEDLNWVHVPHPHVPGSSGKDLLRPIQRRQILADAYYELFDNEPTKIDLSKKCGMGRPMRYLRLRFTRIFSSSRSYGGIAELRVWGQETRQRDVDRPAQVPSVSLDVPPPSATAWRLDCSASGYQTENNMNRPRANFNEWSIYDEYGVTPVSEAFTSRGMPNAHLYIGSWARWGVYGSLPPANNLEETYNTYWATDGVYTVNSGGSVSMACPGSSIVHTFKTPVTPSSVVWVGNGANGHEMTEMRVFYANGNLSEPFRALRDGRPFKRYPPIGFTKNSDGVSFLQDYDSYVSTKSRATSALVIEVKVHNQTYGNGVYILRVDGTQRPGFSNQRSNINMFDHKDLRSQNVAQLYGSVVHAYEAYQIQTSPMFLPYNITIVLPEPTYLVWYELHPAHLSNAYHTPASWTVSAICEDGKWRELHRRDGAMINEWFTWRGTEYLVTSEILCAHYILTIRSTYTSGQLKLLEWVLFGSDTFVHHDEIELTWKEQASLQFSEDKLYHNQALSVPLNLGDPGVGAKHWSILIKDTIDRIGNLELMEASFLDERLQVIQPQETDFATSFTTISPTLLYDGIENQDSMYRSDINVNADPAQFSRDVFPVALNYTFASNSSAPQYLQLSYDRSAKSAPREIEVWISHGGVYWTHYDSYYIEDYDLHPTGTHRPVRFDLKRWTMYDDAPFAYCEIPRRLRIALDDRSDTYHKSALLTYVTEYSVAASSSPDETQTQKVGLSELERCVLSDEQSAHVVYLLGSCDDVADLLDLVNDIPSAELMLDTTNGRTAIVYDFGQSTTVERIEITLSSYELIKDVQLSYTRFDEETGEAEVLSFELVDELSGRDRRLHGPEDVDKGRTMVYIPVNKSVIGQTFRVEFGAAIDAASGVSVEGLRIYGESTNTSSLSDFVVYSNSSRRRLLGIEFREYPLPEENVDDNVVIVAGGYAHFEIVDIGSFVSSIAVEFLNDFAVPAKWQLQGRLWNETSWTSLHVQHENARYRTVVQIGRNLTEVKLFVDDMHVAPRYTLRSFEVYACDCENTSTYILPETATQSPNWLLPDQTEVASDLSDALKDVASFAGTFVVYNDDPIMADSRIDGMIGMQLKFNEIGSDGTVYALMIPDGVRVLKDPTADVLHLSDVPTPSVGIAFASTGMEGVRFWRTFYDQNNTWSVTPYMERFALSDPDSNASPGSIARLVIDKSSGDVRIMLNIQIQGQEYDDFYTAHLFDDRLTPIEHVHQYRILLISYEEEETSAPSIRVDDTKTRNLYEKQSCNPPNRIGTQFYISSNIDSVECGNFKRLSLAGDQYECLHFEHTLSRFGQWTREDAAERCTELGGTLMALPDFNTVNVESYASMLRSEFHSSYRDSAFFNVDHPLYKNLAVVLDSNAATNVDMKELEIALIDLNQTSASVMVPPVFTDIIARTDNVHGEWRWETSSAHTEPVDLDDLWRGGKVPMAMTNRSCAVMSYDTDNDTKTDQNDWYVRANADVDARMILESENCDAMLQHIICTRSAYRSPPPIPMAPLAPPRPVERFGGARMQQDPPMRVVSYEKTFIFTEQDIEIAQLKPYEPTTLPINVTYAYSSVPITVYPNNANEPVPVILHARGTILGCVTRLRTHETLSIRIVAYNSETMVAIIADDIPIKTTPSLEQPIYHTHVITEYNFTADRDIDAFFVRATDDISVSIHRAENVQGATSCYPLGDMLGGWSGVEGSHVNGENRLVLSVLRIGDALNETKQFTYGDAVRIDTLDQSTQRATSKRVYVGNQTIVLSGDDVDERIEMGRGAGRARFEFTSNRTYLVAGCVYNRSDSTFDVASWLPEKMFSTQFAYYFTQKPPIIGALSFRYGSLPDYVDVTQSNVRQATSTAPEDRIAGYALKSYVLESSTQLPSNETLITNVPAAHGTVMDGHLRMLVGSVDYLRGRPLPLRLTDALR</sequence>
<evidence type="ECO:0000313" key="1">
    <source>
        <dbReference type="EMBL" id="KAK3288997.1"/>
    </source>
</evidence>